<gene>
    <name evidence="3" type="ORF">FB45DRAFT_10195</name>
</gene>
<protein>
    <submittedName>
        <fullName evidence="3">Uncharacterized protein</fullName>
    </submittedName>
</protein>
<name>A0AAD7G271_9AGAR</name>
<dbReference type="Proteomes" id="UP001221142">
    <property type="component" value="Unassembled WGS sequence"/>
</dbReference>
<evidence type="ECO:0000313" key="4">
    <source>
        <dbReference type="Proteomes" id="UP001221142"/>
    </source>
</evidence>
<feature type="transmembrane region" description="Helical" evidence="1">
    <location>
        <begin position="138"/>
        <end position="156"/>
    </location>
</feature>
<reference evidence="3" key="1">
    <citation type="submission" date="2023-03" db="EMBL/GenBank/DDBJ databases">
        <title>Massive genome expansion in bonnet fungi (Mycena s.s.) driven by repeated elements and novel gene families across ecological guilds.</title>
        <authorList>
            <consortium name="Lawrence Berkeley National Laboratory"/>
            <person name="Harder C.B."/>
            <person name="Miyauchi S."/>
            <person name="Viragh M."/>
            <person name="Kuo A."/>
            <person name="Thoen E."/>
            <person name="Andreopoulos B."/>
            <person name="Lu D."/>
            <person name="Skrede I."/>
            <person name="Drula E."/>
            <person name="Henrissat B."/>
            <person name="Morin E."/>
            <person name="Kohler A."/>
            <person name="Barry K."/>
            <person name="LaButti K."/>
            <person name="Morin E."/>
            <person name="Salamov A."/>
            <person name="Lipzen A."/>
            <person name="Mereny Z."/>
            <person name="Hegedus B."/>
            <person name="Baldrian P."/>
            <person name="Stursova M."/>
            <person name="Weitz H."/>
            <person name="Taylor A."/>
            <person name="Grigoriev I.V."/>
            <person name="Nagy L.G."/>
            <person name="Martin F."/>
            <person name="Kauserud H."/>
        </authorList>
    </citation>
    <scope>NUCLEOTIDE SEQUENCE</scope>
    <source>
        <strain evidence="3">9284</strain>
    </source>
</reference>
<dbReference type="EMBL" id="JARKIF010000001">
    <property type="protein sequence ID" value="KAJ7650114.1"/>
    <property type="molecule type" value="Genomic_DNA"/>
</dbReference>
<feature type="signal peptide" evidence="2">
    <location>
        <begin position="1"/>
        <end position="22"/>
    </location>
</feature>
<evidence type="ECO:0000313" key="3">
    <source>
        <dbReference type="EMBL" id="KAJ7650114.1"/>
    </source>
</evidence>
<keyword evidence="1" id="KW-0812">Transmembrane</keyword>
<feature type="transmembrane region" description="Helical" evidence="1">
    <location>
        <begin position="237"/>
        <end position="257"/>
    </location>
</feature>
<organism evidence="3 4">
    <name type="scientific">Roridomyces roridus</name>
    <dbReference type="NCBI Taxonomy" id="1738132"/>
    <lineage>
        <taxon>Eukaryota</taxon>
        <taxon>Fungi</taxon>
        <taxon>Dikarya</taxon>
        <taxon>Basidiomycota</taxon>
        <taxon>Agaricomycotina</taxon>
        <taxon>Agaricomycetes</taxon>
        <taxon>Agaricomycetidae</taxon>
        <taxon>Agaricales</taxon>
        <taxon>Marasmiineae</taxon>
        <taxon>Mycenaceae</taxon>
        <taxon>Roridomyces</taxon>
    </lineage>
</organism>
<sequence>MFLRKAFLAAASALSILSSVQTPEVVHHSPLIVAELPPVPRLPFCTINEYIPPHLAFTPVNVSYGGDNASFTRAHFALIPLEVPTSDVRAQIPDLALVNSALAQVQITGLDLSSLDQAEGVLTAVVAVTRVVKRKTGVAWSTLLLSLLLLSGLLAMEVQLGQPGLLFAVSREPKYMLSFHIARAAEVQRRLFLSAKLTFLVTSNVVLVVATFNFASLEQVKVILAVAPTVARLIRVKTRQLAISLLVLSGILVFDGFQLGESGILVELLRGGVVALFALPWTQILNRLTLTVKAIVPHVAPVLFSTFDSCQGDILCCLAFDSTFPLTLERSLPIRFRDIVAPSPTPWVRRKRPRPKKMIRLRNKARLASIPIPPPPNWSDWLWALCDAFFAVLPTVLTLPFDIPFFDTGCALLRDGTFVHQLVHILYRYFCPLPFRRVRRSKERYRRGKKKQQRGRKP</sequence>
<evidence type="ECO:0000256" key="1">
    <source>
        <dbReference type="SAM" id="Phobius"/>
    </source>
</evidence>
<keyword evidence="1" id="KW-1133">Transmembrane helix</keyword>
<feature type="chain" id="PRO_5041923288" evidence="2">
    <location>
        <begin position="23"/>
        <end position="458"/>
    </location>
</feature>
<keyword evidence="4" id="KW-1185">Reference proteome</keyword>
<proteinExistence type="predicted"/>
<accession>A0AAD7G271</accession>
<evidence type="ECO:0000256" key="2">
    <source>
        <dbReference type="SAM" id="SignalP"/>
    </source>
</evidence>
<keyword evidence="1" id="KW-0472">Membrane</keyword>
<keyword evidence="2" id="KW-0732">Signal</keyword>
<dbReference type="AlphaFoldDB" id="A0AAD7G271"/>
<comment type="caution">
    <text evidence="3">The sequence shown here is derived from an EMBL/GenBank/DDBJ whole genome shotgun (WGS) entry which is preliminary data.</text>
</comment>
<feature type="transmembrane region" description="Helical" evidence="1">
    <location>
        <begin position="197"/>
        <end position="217"/>
    </location>
</feature>